<dbReference type="EMBL" id="LAYJ01000068">
    <property type="protein sequence ID" value="KKI51593.1"/>
    <property type="molecule type" value="Genomic_DNA"/>
</dbReference>
<dbReference type="AlphaFoldDB" id="A0A0M2NHG4"/>
<dbReference type="STRING" id="270498.CHK_0759"/>
<accession>A0A0M2NHG4</accession>
<protein>
    <recommendedName>
        <fullName evidence="3">DUF1273 domain-containing protein</fullName>
    </recommendedName>
</protein>
<dbReference type="Proteomes" id="UP000034076">
    <property type="component" value="Unassembled WGS sequence"/>
</dbReference>
<dbReference type="Gene3D" id="3.40.50.450">
    <property type="match status" value="1"/>
</dbReference>
<evidence type="ECO:0000313" key="1">
    <source>
        <dbReference type="EMBL" id="KKI51593.1"/>
    </source>
</evidence>
<evidence type="ECO:0000313" key="2">
    <source>
        <dbReference type="Proteomes" id="UP000034076"/>
    </source>
</evidence>
<comment type="caution">
    <text evidence="1">The sequence shown here is derived from an EMBL/GenBank/DDBJ whole genome shotgun (WGS) entry which is preliminary data.</text>
</comment>
<name>A0A0M2NHG4_9FIRM</name>
<keyword evidence="2" id="KW-1185">Reference proteome</keyword>
<gene>
    <name evidence="1" type="ORF">CHK_0759</name>
</gene>
<proteinExistence type="predicted"/>
<sequence>MYEYEKAVLSKSKHKICGLWFCEIADNKKEIIREQAVDKIENEILNGRQTFALPFLGFGNTLAFEIAMELRNKHYLSLIGVLPYPSFISSLPCPEKEFWQKAYAATDWCITADQEPCQTRDEIYRKCAKGLVSACKQFIIGYTGMPNMPTFEFIQAAQKEPLAFSGYITDLGK</sequence>
<reference evidence="1 2" key="1">
    <citation type="submission" date="2015-04" db="EMBL/GenBank/DDBJ databases">
        <title>Draft genome sequence of bacteremic isolate Catabacter hongkongensis type strain HKU16T.</title>
        <authorList>
            <person name="Lau S.K."/>
            <person name="Teng J.L."/>
            <person name="Huang Y."/>
            <person name="Curreem S.O."/>
            <person name="Tsui S.K."/>
            <person name="Woo P.C."/>
        </authorList>
    </citation>
    <scope>NUCLEOTIDE SEQUENCE [LARGE SCALE GENOMIC DNA]</scope>
    <source>
        <strain evidence="1 2">HKU16</strain>
    </source>
</reference>
<evidence type="ECO:0008006" key="3">
    <source>
        <dbReference type="Google" id="ProtNLM"/>
    </source>
</evidence>
<organism evidence="1 2">
    <name type="scientific">Christensenella hongkongensis</name>
    <dbReference type="NCBI Taxonomy" id="270498"/>
    <lineage>
        <taxon>Bacteria</taxon>
        <taxon>Bacillati</taxon>
        <taxon>Bacillota</taxon>
        <taxon>Clostridia</taxon>
        <taxon>Christensenellales</taxon>
        <taxon>Christensenellaceae</taxon>
        <taxon>Christensenella</taxon>
    </lineage>
</organism>
<dbReference type="SUPFAM" id="SSF102405">
    <property type="entry name" value="MCP/YpsA-like"/>
    <property type="match status" value="1"/>
</dbReference>